<feature type="transmembrane region" description="Helical" evidence="1">
    <location>
        <begin position="34"/>
        <end position="53"/>
    </location>
</feature>
<evidence type="ECO:0000256" key="1">
    <source>
        <dbReference type="SAM" id="Phobius"/>
    </source>
</evidence>
<gene>
    <name evidence="2" type="ORF">HNQ88_001482</name>
</gene>
<name>A0AAE3XKZ9_9BACT</name>
<comment type="caution">
    <text evidence="2">The sequence shown here is derived from an EMBL/GenBank/DDBJ whole genome shotgun (WGS) entry which is preliminary data.</text>
</comment>
<dbReference type="EMBL" id="JAVDQD010000002">
    <property type="protein sequence ID" value="MDR6238445.1"/>
    <property type="molecule type" value="Genomic_DNA"/>
</dbReference>
<keyword evidence="1" id="KW-1133">Transmembrane helix</keyword>
<dbReference type="InterPro" id="IPR011223">
    <property type="entry name" value="UCP028770"/>
</dbReference>
<sequence>MKRKFLIMLYSTQVVSISQALASGKNVDAVADVLTWVVLFVIPVVGLTVFWKLHIFPEKVAEQRNHPQKDAIQALCILSLFIGGMLWPLALVWAYSKPFDIKLKGGKTNDELKEIEI</sequence>
<dbReference type="Proteomes" id="UP001185092">
    <property type="component" value="Unassembled WGS sequence"/>
</dbReference>
<keyword evidence="1" id="KW-0472">Membrane</keyword>
<evidence type="ECO:0000313" key="2">
    <source>
        <dbReference type="EMBL" id="MDR6238445.1"/>
    </source>
</evidence>
<keyword evidence="1" id="KW-0812">Transmembrane</keyword>
<evidence type="ECO:0008006" key="4">
    <source>
        <dbReference type="Google" id="ProtNLM"/>
    </source>
</evidence>
<organism evidence="2 3">
    <name type="scientific">Aureibacter tunicatorum</name>
    <dbReference type="NCBI Taxonomy" id="866807"/>
    <lineage>
        <taxon>Bacteria</taxon>
        <taxon>Pseudomonadati</taxon>
        <taxon>Bacteroidota</taxon>
        <taxon>Cytophagia</taxon>
        <taxon>Cytophagales</taxon>
        <taxon>Persicobacteraceae</taxon>
        <taxon>Aureibacter</taxon>
    </lineage>
</organism>
<evidence type="ECO:0000313" key="3">
    <source>
        <dbReference type="Proteomes" id="UP001185092"/>
    </source>
</evidence>
<dbReference type="RefSeq" id="WP_309937957.1">
    <property type="nucleotide sequence ID" value="NZ_AP025305.1"/>
</dbReference>
<protein>
    <recommendedName>
        <fullName evidence="4">DUF3302 domain-containing protein</fullName>
    </recommendedName>
</protein>
<proteinExistence type="predicted"/>
<dbReference type="Pfam" id="PF11742">
    <property type="entry name" value="DUF3302"/>
    <property type="match status" value="1"/>
</dbReference>
<accession>A0AAE3XKZ9</accession>
<keyword evidence="3" id="KW-1185">Reference proteome</keyword>
<reference evidence="2" key="1">
    <citation type="submission" date="2023-07" db="EMBL/GenBank/DDBJ databases">
        <title>Genomic Encyclopedia of Type Strains, Phase IV (KMG-IV): sequencing the most valuable type-strain genomes for metagenomic binning, comparative biology and taxonomic classification.</title>
        <authorList>
            <person name="Goeker M."/>
        </authorList>
    </citation>
    <scope>NUCLEOTIDE SEQUENCE</scope>
    <source>
        <strain evidence="2">DSM 26174</strain>
    </source>
</reference>
<dbReference type="AlphaFoldDB" id="A0AAE3XKZ9"/>
<feature type="transmembrane region" description="Helical" evidence="1">
    <location>
        <begin position="74"/>
        <end position="95"/>
    </location>
</feature>